<name>A0ABV9FS71_9NOCA</name>
<dbReference type="Pfam" id="PF17270">
    <property type="entry name" value="DUF5336"/>
    <property type="match status" value="1"/>
</dbReference>
<comment type="caution">
    <text evidence="3">The sequence shown here is derived from an EMBL/GenBank/DDBJ whole genome shotgun (WGS) entry which is preliminary data.</text>
</comment>
<dbReference type="InterPro" id="IPR035166">
    <property type="entry name" value="DUF5336"/>
</dbReference>
<keyword evidence="2" id="KW-0472">Membrane</keyword>
<feature type="transmembrane region" description="Helical" evidence="2">
    <location>
        <begin position="28"/>
        <end position="48"/>
    </location>
</feature>
<keyword evidence="2" id="KW-1133">Transmembrane helix</keyword>
<reference evidence="4" key="1">
    <citation type="journal article" date="2019" name="Int. J. Syst. Evol. Microbiol.">
        <title>The Global Catalogue of Microorganisms (GCM) 10K type strain sequencing project: providing services to taxonomists for standard genome sequencing and annotation.</title>
        <authorList>
            <consortium name="The Broad Institute Genomics Platform"/>
            <consortium name="The Broad Institute Genome Sequencing Center for Infectious Disease"/>
            <person name="Wu L."/>
            <person name="Ma J."/>
        </authorList>
    </citation>
    <scope>NUCLEOTIDE SEQUENCE [LARGE SCALE GENOMIC DNA]</scope>
    <source>
        <strain evidence="4">CCUG 54520</strain>
    </source>
</reference>
<feature type="transmembrane region" description="Helical" evidence="2">
    <location>
        <begin position="121"/>
        <end position="144"/>
    </location>
</feature>
<evidence type="ECO:0000256" key="2">
    <source>
        <dbReference type="SAM" id="Phobius"/>
    </source>
</evidence>
<sequence>MSFPPAGPGYGPPSQPPTGLGAKGMPHLMTLAVLALGVIVFFTGFAPFAKVSTFADATLSQTSFEGGYPVVGLAMILLAGLLAGLSLLPEHSYEPIAAAASVVGFVVSLCFLFSLSDGVTLAWGGVVILILGFVQVVLAVAVVLMELGLVKVPAPRPAGYPQGYGQPQGYPQQYPAAYGQPQAPQQGYPMQQYPQGYGQPQPQAQPQAGFGQPPAYGQPMSPPAYGEQQYPAGYGQQANPYAQTQAYPAPGTSPQPSAPAAAPVPAADDSAAPSAGAPAATPDAAAPAAPARAFDASAKPADDD</sequence>
<dbReference type="RefSeq" id="WP_378415315.1">
    <property type="nucleotide sequence ID" value="NZ_JBHSFO010000003.1"/>
</dbReference>
<evidence type="ECO:0000313" key="3">
    <source>
        <dbReference type="EMBL" id="MFC4603367.1"/>
    </source>
</evidence>
<feature type="compositionally biased region" description="Low complexity" evidence="1">
    <location>
        <begin position="171"/>
        <end position="219"/>
    </location>
</feature>
<keyword evidence="2" id="KW-0812">Transmembrane</keyword>
<evidence type="ECO:0000313" key="4">
    <source>
        <dbReference type="Proteomes" id="UP001595914"/>
    </source>
</evidence>
<gene>
    <name evidence="3" type="ORF">ACFO6S_06695</name>
</gene>
<protein>
    <submittedName>
        <fullName evidence="3">DUF5336 domain-containing protein</fullName>
    </submittedName>
</protein>
<dbReference type="EMBL" id="JBHSFO010000003">
    <property type="protein sequence ID" value="MFC4603367.1"/>
    <property type="molecule type" value="Genomic_DNA"/>
</dbReference>
<feature type="compositionally biased region" description="Polar residues" evidence="1">
    <location>
        <begin position="236"/>
        <end position="246"/>
    </location>
</feature>
<feature type="transmembrane region" description="Helical" evidence="2">
    <location>
        <begin position="95"/>
        <end position="115"/>
    </location>
</feature>
<accession>A0ABV9FS71</accession>
<feature type="transmembrane region" description="Helical" evidence="2">
    <location>
        <begin position="68"/>
        <end position="88"/>
    </location>
</feature>
<feature type="compositionally biased region" description="Low complexity" evidence="1">
    <location>
        <begin position="258"/>
        <end position="304"/>
    </location>
</feature>
<evidence type="ECO:0000256" key="1">
    <source>
        <dbReference type="SAM" id="MobiDB-lite"/>
    </source>
</evidence>
<keyword evidence="4" id="KW-1185">Reference proteome</keyword>
<proteinExistence type="predicted"/>
<dbReference type="Proteomes" id="UP001595914">
    <property type="component" value="Unassembled WGS sequence"/>
</dbReference>
<organism evidence="3 4">
    <name type="scientific">Rhodococcus kronopolitis</name>
    <dbReference type="NCBI Taxonomy" id="1460226"/>
    <lineage>
        <taxon>Bacteria</taxon>
        <taxon>Bacillati</taxon>
        <taxon>Actinomycetota</taxon>
        <taxon>Actinomycetes</taxon>
        <taxon>Mycobacteriales</taxon>
        <taxon>Nocardiaceae</taxon>
        <taxon>Rhodococcus</taxon>
    </lineage>
</organism>
<feature type="region of interest" description="Disordered" evidence="1">
    <location>
        <begin position="171"/>
        <end position="304"/>
    </location>
</feature>